<keyword evidence="3" id="KW-0597">Phosphoprotein</keyword>
<organism evidence="6">
    <name type="scientific">uncultured bacterium esnapd24</name>
    <dbReference type="NCBI Taxonomy" id="1366606"/>
    <lineage>
        <taxon>Bacteria</taxon>
        <taxon>environmental samples</taxon>
    </lineage>
</organism>
<dbReference type="GO" id="GO:0005737">
    <property type="term" value="C:cytoplasm"/>
    <property type="evidence" value="ECO:0007669"/>
    <property type="project" value="TreeGrafter"/>
</dbReference>
<dbReference type="AlphaFoldDB" id="S5TNC1"/>
<dbReference type="InterPro" id="IPR036736">
    <property type="entry name" value="ACP-like_sf"/>
</dbReference>
<reference evidence="6" key="1">
    <citation type="journal article" date="2013" name="Proc. Natl. Acad. Sci. U.S.A.">
        <title>Mapping gene clusters within arrayed metagenomic libraries to expand the structural diversity of biomedically relevant natural products.</title>
        <authorList>
            <person name="Owen J.G."/>
            <person name="Reddy B.V."/>
            <person name="Ternei M.A."/>
            <person name="Charlop-Powers Z."/>
            <person name="Calle P.Y."/>
            <person name="Kim J.H."/>
            <person name="Brady S.F."/>
        </authorList>
    </citation>
    <scope>NUCLEOTIDE SEQUENCE</scope>
</reference>
<dbReference type="Pfam" id="PF00550">
    <property type="entry name" value="PP-binding"/>
    <property type="match status" value="1"/>
</dbReference>
<dbReference type="PANTHER" id="PTHR45527:SF1">
    <property type="entry name" value="FATTY ACID SYNTHASE"/>
    <property type="match status" value="1"/>
</dbReference>
<feature type="compositionally biased region" description="Low complexity" evidence="4">
    <location>
        <begin position="23"/>
        <end position="37"/>
    </location>
</feature>
<dbReference type="PROSITE" id="PS50075">
    <property type="entry name" value="CARRIER"/>
    <property type="match status" value="1"/>
</dbReference>
<dbReference type="EMBL" id="KF264564">
    <property type="protein sequence ID" value="AGS49938.1"/>
    <property type="molecule type" value="Genomic_DNA"/>
</dbReference>
<comment type="cofactor">
    <cofactor evidence="1">
        <name>pantetheine 4'-phosphate</name>
        <dbReference type="ChEBI" id="CHEBI:47942"/>
    </cofactor>
</comment>
<evidence type="ECO:0000256" key="2">
    <source>
        <dbReference type="ARBA" id="ARBA00022450"/>
    </source>
</evidence>
<protein>
    <submittedName>
        <fullName evidence="6">Non-ribosomal peptide synthase</fullName>
    </submittedName>
</protein>
<evidence type="ECO:0000259" key="5">
    <source>
        <dbReference type="PROSITE" id="PS50075"/>
    </source>
</evidence>
<accession>S5TNC1</accession>
<name>S5TNC1_9BACT</name>
<feature type="domain" description="Carrier" evidence="5">
    <location>
        <begin position="53"/>
        <end position="128"/>
    </location>
</feature>
<dbReference type="SUPFAM" id="SSF47336">
    <property type="entry name" value="ACP-like"/>
    <property type="match status" value="1"/>
</dbReference>
<dbReference type="InterPro" id="IPR006162">
    <property type="entry name" value="Ppantetheine_attach_site"/>
</dbReference>
<dbReference type="SMART" id="SM00823">
    <property type="entry name" value="PKS_PP"/>
    <property type="match status" value="1"/>
</dbReference>
<evidence type="ECO:0000256" key="3">
    <source>
        <dbReference type="ARBA" id="ARBA00022553"/>
    </source>
</evidence>
<proteinExistence type="predicted"/>
<dbReference type="FunFam" id="1.10.1200.10:FF:000005">
    <property type="entry name" value="Nonribosomal peptide synthetase 1"/>
    <property type="match status" value="1"/>
</dbReference>
<dbReference type="GO" id="GO:0031177">
    <property type="term" value="F:phosphopantetheine binding"/>
    <property type="evidence" value="ECO:0007669"/>
    <property type="project" value="InterPro"/>
</dbReference>
<dbReference type="PANTHER" id="PTHR45527">
    <property type="entry name" value="NONRIBOSOMAL PEPTIDE SYNTHETASE"/>
    <property type="match status" value="1"/>
</dbReference>
<evidence type="ECO:0000256" key="1">
    <source>
        <dbReference type="ARBA" id="ARBA00001957"/>
    </source>
</evidence>
<dbReference type="GO" id="GO:0043041">
    <property type="term" value="P:amino acid activation for nonribosomal peptide biosynthetic process"/>
    <property type="evidence" value="ECO:0007669"/>
    <property type="project" value="TreeGrafter"/>
</dbReference>
<evidence type="ECO:0000256" key="4">
    <source>
        <dbReference type="SAM" id="MobiDB-lite"/>
    </source>
</evidence>
<dbReference type="InterPro" id="IPR020806">
    <property type="entry name" value="PKS_PP-bd"/>
</dbReference>
<evidence type="ECO:0000313" key="6">
    <source>
        <dbReference type="EMBL" id="AGS49938.1"/>
    </source>
</evidence>
<dbReference type="PROSITE" id="PS00012">
    <property type="entry name" value="PHOSPHOPANTETHEINE"/>
    <property type="match status" value="1"/>
</dbReference>
<dbReference type="GO" id="GO:0044550">
    <property type="term" value="P:secondary metabolite biosynthetic process"/>
    <property type="evidence" value="ECO:0007669"/>
    <property type="project" value="TreeGrafter"/>
</dbReference>
<sequence length="144" mass="15999">MRVPLPTYPFERRRYWVEPRMPRPSAGERPAGAPAPEALRRGPRPNLLTEHVPPAGDLELRVAEVWEELLGIEGIGAYDNFLELGGHSLLGIRVLARLREQFQVELPADALYSAPTVSEMAALVEAVLLAEIEALGEEELLRLT</sequence>
<dbReference type="Gene3D" id="1.10.1200.10">
    <property type="entry name" value="ACP-like"/>
    <property type="match status" value="1"/>
</dbReference>
<dbReference type="InterPro" id="IPR009081">
    <property type="entry name" value="PP-bd_ACP"/>
</dbReference>
<keyword evidence="2" id="KW-0596">Phosphopantetheine</keyword>
<feature type="region of interest" description="Disordered" evidence="4">
    <location>
        <begin position="21"/>
        <end position="47"/>
    </location>
</feature>